<proteinExistence type="predicted"/>
<gene>
    <name evidence="3" type="ORF">C4N18_09930</name>
</gene>
<protein>
    <recommendedName>
        <fullName evidence="2">Glycosyl transferase family 1 domain-containing protein</fullName>
    </recommendedName>
</protein>
<evidence type="ECO:0000313" key="4">
    <source>
        <dbReference type="Proteomes" id="UP000241238"/>
    </source>
</evidence>
<dbReference type="GeneID" id="77468309"/>
<name>A0ABM6U5B5_FUSVA</name>
<dbReference type="CDD" id="cd03801">
    <property type="entry name" value="GT4_PimA-like"/>
    <property type="match status" value="1"/>
</dbReference>
<keyword evidence="1" id="KW-0808">Transferase</keyword>
<dbReference type="PANTHER" id="PTHR46401">
    <property type="entry name" value="GLYCOSYLTRANSFERASE WBBK-RELATED"/>
    <property type="match status" value="1"/>
</dbReference>
<dbReference type="Gene3D" id="3.40.50.2000">
    <property type="entry name" value="Glycogen Phosphorylase B"/>
    <property type="match status" value="2"/>
</dbReference>
<evidence type="ECO:0000256" key="1">
    <source>
        <dbReference type="ARBA" id="ARBA00022679"/>
    </source>
</evidence>
<organism evidence="3 4">
    <name type="scientific">Fusobacterium varium ATCC 27725</name>
    <dbReference type="NCBI Taxonomy" id="469618"/>
    <lineage>
        <taxon>Bacteria</taxon>
        <taxon>Fusobacteriati</taxon>
        <taxon>Fusobacteriota</taxon>
        <taxon>Fusobacteriia</taxon>
        <taxon>Fusobacteriales</taxon>
        <taxon>Fusobacteriaceae</taxon>
        <taxon>Fusobacterium</taxon>
    </lineage>
</organism>
<dbReference type="SUPFAM" id="SSF53756">
    <property type="entry name" value="UDP-Glycosyltransferase/glycogen phosphorylase"/>
    <property type="match status" value="1"/>
</dbReference>
<evidence type="ECO:0000259" key="2">
    <source>
        <dbReference type="Pfam" id="PF00534"/>
    </source>
</evidence>
<keyword evidence="4" id="KW-1185">Reference proteome</keyword>
<dbReference type="EMBL" id="CP028103">
    <property type="protein sequence ID" value="AVQ31519.1"/>
    <property type="molecule type" value="Genomic_DNA"/>
</dbReference>
<dbReference type="PANTHER" id="PTHR46401:SF2">
    <property type="entry name" value="GLYCOSYLTRANSFERASE WBBK-RELATED"/>
    <property type="match status" value="1"/>
</dbReference>
<dbReference type="Pfam" id="PF00534">
    <property type="entry name" value="Glycos_transf_1"/>
    <property type="match status" value="1"/>
</dbReference>
<dbReference type="RefSeq" id="WP_005947711.1">
    <property type="nucleotide sequence ID" value="NZ_CP028103.1"/>
</dbReference>
<sequence>MKNLLLCCEAVKMEKSYLYKDVGLVPLYLSKEYALKAKIIYFNSKKKLEKSNFNGIELVKLKKLKVVERNSKYDKFGVITNINFARYIIKHSKEINFLMFFHFNLEKLILIFLYKLFNKNGKIYSKLDITIHSVRFYNQDFTNIFRKIQIFFLKNILKRFDLISCETKECFNEIFNNGLCGLNISDKLIYVPNGFDEDYLIKNNIKVKKFEEKENIMITVGRIGTVEKNNEMLLEAIEKVDLKEWKVYIIGPYTENFKKNYDDFVKNNLDKKRKVILVGNVEDKNLLYDYYNRAKVFLFTSKWESFGIVLIEALRFGNYIITTNVGGAKDITNNGKIGVITDIGVSEQYKNEVLKVINKEINLKEKYLLSIKWSEENFIWSKILKDERIKNFFEKN</sequence>
<feature type="domain" description="Glycosyl transferase family 1" evidence="2">
    <location>
        <begin position="203"/>
        <end position="364"/>
    </location>
</feature>
<dbReference type="InterPro" id="IPR001296">
    <property type="entry name" value="Glyco_trans_1"/>
</dbReference>
<dbReference type="Proteomes" id="UP000241238">
    <property type="component" value="Chromosome"/>
</dbReference>
<accession>A0ABM6U5B5</accession>
<evidence type="ECO:0000313" key="3">
    <source>
        <dbReference type="EMBL" id="AVQ31519.1"/>
    </source>
</evidence>
<reference evidence="4" key="1">
    <citation type="journal article" date="2018" name="MSphere">
        <title>Fusobacterium Genomics Using MinION and Illumina Sequencing Enables Genome Completion and Correction.</title>
        <authorList>
            <person name="Todd S.M."/>
            <person name="Settlage R.E."/>
            <person name="Lahmers K.K."/>
            <person name="Slade D.J."/>
        </authorList>
    </citation>
    <scope>NUCLEOTIDE SEQUENCE [LARGE SCALE GENOMIC DNA]</scope>
    <source>
        <strain evidence="4">ATCC 27725</strain>
    </source>
</reference>